<evidence type="ECO:0000256" key="1">
    <source>
        <dbReference type="SAM" id="MobiDB-lite"/>
    </source>
</evidence>
<dbReference type="PROSITE" id="PS51257">
    <property type="entry name" value="PROKAR_LIPOPROTEIN"/>
    <property type="match status" value="1"/>
</dbReference>
<evidence type="ECO:0008006" key="4">
    <source>
        <dbReference type="Google" id="ProtNLM"/>
    </source>
</evidence>
<evidence type="ECO:0000313" key="3">
    <source>
        <dbReference type="Proteomes" id="UP000235347"/>
    </source>
</evidence>
<feature type="region of interest" description="Disordered" evidence="1">
    <location>
        <begin position="364"/>
        <end position="441"/>
    </location>
</feature>
<sequence>MRVWRGCAAVAAAFGCLAPHVGLGRAAEPRYTFAVISGVVRTPADESAAQRLLEAIGLDAASSFVVYDGNIKGADEPCADALYERRLQWLRSSPVPLVLLPGQHDWVDCASMAAGGYDAAERLDFLRQTFFSDSVSLGRPTLALTRESEVSRFRRFRENVRWVMGDTVFVGLDVVGDNNHYSDAGGRNGEFDDRAIASTFWLEHAAEYAKRRSAKALVVFVEADPDFARYEEHADRFKWLRFARHRKRDGYLEFKRSLVNAARTFHGPVIVIHHSARPLASGFVIDQPLFNDKGVRIANLTRIAIAPRDATQQWVSFDVGFGRPAPFRVSVHTVPRKLPNAPLTPWQAPSSPIDAPGPVIGPLPGIQYVPPAEPNAAPPVPAAPASEPPLLPAGTPDGTAPAPANTSPSPSTSPSPPSAPQPAGSDASPQPGAGSMQGGGS</sequence>
<reference evidence="2 3" key="1">
    <citation type="submission" date="2018-01" db="EMBL/GenBank/DDBJ databases">
        <title>Whole genome analyses suggest that Burkholderia sensu lato contains two further novel genera in the rhizoxinica-symbiotica group Mycetohabitans gen. nov., and Trinickia gen. nov.: implications for the evolution of diazotrophy and nodulation in the Burkholderiaceae.</title>
        <authorList>
            <person name="Estrada-de los Santos P."/>
            <person name="Palmer M."/>
            <person name="Chavez-Ramirez B."/>
            <person name="Beukes C."/>
            <person name="Steenkamp E.T."/>
            <person name="Hirsch A.M."/>
            <person name="Manyaka P."/>
            <person name="Maluk M."/>
            <person name="Lafos M."/>
            <person name="Crook M."/>
            <person name="Gross E."/>
            <person name="Simon M.F."/>
            <person name="Bueno dos Reis Junior F."/>
            <person name="Poole P.S."/>
            <person name="Venter S.N."/>
            <person name="James E.K."/>
        </authorList>
    </citation>
    <scope>NUCLEOTIDE SEQUENCE [LARGE SCALE GENOMIC DNA]</scope>
    <source>
        <strain evidence="2 3">GP25-8</strain>
    </source>
</reference>
<dbReference type="Proteomes" id="UP000235347">
    <property type="component" value="Unassembled WGS sequence"/>
</dbReference>
<feature type="compositionally biased region" description="Pro residues" evidence="1">
    <location>
        <begin position="371"/>
        <end position="391"/>
    </location>
</feature>
<evidence type="ECO:0000313" key="2">
    <source>
        <dbReference type="EMBL" id="PMS19225.1"/>
    </source>
</evidence>
<organism evidence="2 3">
    <name type="scientific">Trinickia soli</name>
    <dbReference type="NCBI Taxonomy" id="380675"/>
    <lineage>
        <taxon>Bacteria</taxon>
        <taxon>Pseudomonadati</taxon>
        <taxon>Pseudomonadota</taxon>
        <taxon>Betaproteobacteria</taxon>
        <taxon>Burkholderiales</taxon>
        <taxon>Burkholderiaceae</taxon>
        <taxon>Trinickia</taxon>
    </lineage>
</organism>
<dbReference type="RefSeq" id="WP_102611873.1">
    <property type="nucleotide sequence ID" value="NZ_CADIKD010000002.1"/>
</dbReference>
<dbReference type="AlphaFoldDB" id="A0A2N7VQ37"/>
<protein>
    <recommendedName>
        <fullName evidence="4">Calcineurin-like phosphoesterase domain-containing protein</fullName>
    </recommendedName>
</protein>
<dbReference type="EMBL" id="PNYB01000022">
    <property type="protein sequence ID" value="PMS19225.1"/>
    <property type="molecule type" value="Genomic_DNA"/>
</dbReference>
<feature type="compositionally biased region" description="Low complexity" evidence="1">
    <location>
        <begin position="421"/>
        <end position="431"/>
    </location>
</feature>
<gene>
    <name evidence="2" type="ORF">C0Z19_21560</name>
</gene>
<comment type="caution">
    <text evidence="2">The sequence shown here is derived from an EMBL/GenBank/DDBJ whole genome shotgun (WGS) entry which is preliminary data.</text>
</comment>
<feature type="compositionally biased region" description="Low complexity" evidence="1">
    <location>
        <begin position="392"/>
        <end position="410"/>
    </location>
</feature>
<keyword evidence="3" id="KW-1185">Reference proteome</keyword>
<accession>A0A2N7VQ37</accession>
<name>A0A2N7VQ37_9BURK</name>
<proteinExistence type="predicted"/>
<feature type="compositionally biased region" description="Pro residues" evidence="1">
    <location>
        <begin position="411"/>
        <end position="420"/>
    </location>
</feature>